<dbReference type="GO" id="GO:0030428">
    <property type="term" value="C:cell septum"/>
    <property type="evidence" value="ECO:0007669"/>
    <property type="project" value="TreeGrafter"/>
</dbReference>
<proteinExistence type="inferred from homology"/>
<evidence type="ECO:0000256" key="3">
    <source>
        <dbReference type="ARBA" id="ARBA00022692"/>
    </source>
</evidence>
<evidence type="ECO:0000256" key="2">
    <source>
        <dbReference type="ARBA" id="ARBA00022618"/>
    </source>
</evidence>
<comment type="caution">
    <text evidence="9">The sequence shown here is derived from an EMBL/GenBank/DDBJ whole genome shotgun (WGS) entry which is preliminary data.</text>
</comment>
<dbReference type="PANTHER" id="PTHR37485">
    <property type="entry name" value="CELL DIVISION PROTEIN FTSB"/>
    <property type="match status" value="1"/>
</dbReference>
<dbReference type="InterPro" id="IPR023081">
    <property type="entry name" value="Cell_div_FtsB"/>
</dbReference>
<comment type="subunit">
    <text evidence="7">Part of a complex composed of FtsB, FtsL and FtsQ.</text>
</comment>
<dbReference type="GO" id="GO:0005886">
    <property type="term" value="C:plasma membrane"/>
    <property type="evidence" value="ECO:0007669"/>
    <property type="project" value="UniProtKB-SubCell"/>
</dbReference>
<dbReference type="GO" id="GO:0032153">
    <property type="term" value="C:cell division site"/>
    <property type="evidence" value="ECO:0007669"/>
    <property type="project" value="UniProtKB-UniRule"/>
</dbReference>
<dbReference type="OrthoDB" id="7061211at2"/>
<evidence type="ECO:0000256" key="8">
    <source>
        <dbReference type="SAM" id="MobiDB-lite"/>
    </source>
</evidence>
<feature type="compositionally biased region" description="Polar residues" evidence="8">
    <location>
        <begin position="90"/>
        <end position="108"/>
    </location>
</feature>
<comment type="similarity">
    <text evidence="7">Belongs to the FtsB family.</text>
</comment>
<dbReference type="PANTHER" id="PTHR37485:SF1">
    <property type="entry name" value="CELL DIVISION PROTEIN FTSB"/>
    <property type="match status" value="1"/>
</dbReference>
<dbReference type="AlphaFoldDB" id="F3L388"/>
<dbReference type="InterPro" id="IPR007060">
    <property type="entry name" value="FtsL/DivIC"/>
</dbReference>
<keyword evidence="10" id="KW-1185">Reference proteome</keyword>
<gene>
    <name evidence="7" type="primary">ftsB</name>
    <name evidence="9" type="ORF">IMCC3088_2080</name>
</gene>
<evidence type="ECO:0000256" key="1">
    <source>
        <dbReference type="ARBA" id="ARBA00022475"/>
    </source>
</evidence>
<evidence type="ECO:0000256" key="4">
    <source>
        <dbReference type="ARBA" id="ARBA00022989"/>
    </source>
</evidence>
<keyword evidence="6 7" id="KW-0131">Cell cycle</keyword>
<keyword evidence="4 7" id="KW-1133">Transmembrane helix</keyword>
<dbReference type="HAMAP" id="MF_00599">
    <property type="entry name" value="FtsB"/>
    <property type="match status" value="1"/>
</dbReference>
<evidence type="ECO:0000313" key="9">
    <source>
        <dbReference type="EMBL" id="EGG29160.1"/>
    </source>
</evidence>
<comment type="subcellular location">
    <subcellularLocation>
        <location evidence="7">Cell inner membrane</location>
        <topology evidence="7">Single-pass type II membrane protein</topology>
    </subcellularLocation>
    <text evidence="7">Localizes to the division septum.</text>
</comment>
<keyword evidence="3 7" id="KW-0812">Transmembrane</keyword>
<dbReference type="Proteomes" id="UP000005615">
    <property type="component" value="Unassembled WGS sequence"/>
</dbReference>
<dbReference type="eggNOG" id="COG2919">
    <property type="taxonomic scope" value="Bacteria"/>
</dbReference>
<evidence type="ECO:0000313" key="10">
    <source>
        <dbReference type="Proteomes" id="UP000005615"/>
    </source>
</evidence>
<keyword evidence="2 7" id="KW-0132">Cell division</keyword>
<sequence>MKWAALVLSLLLVWLQYRLWFAEGSLQEQAELKQRLTQLERENARLEEKNNELLEEIVSLKTSNELIEERAREDLGLIKRGETLYLFPETPSNSAGQPNASAPQSALKQEQPDGR</sequence>
<keyword evidence="7" id="KW-0175">Coiled coil</keyword>
<keyword evidence="5 7" id="KW-0472">Membrane</keyword>
<dbReference type="STRING" id="2518989.IMCC3088_2080"/>
<feature type="coiled-coil region" evidence="7">
    <location>
        <begin position="22"/>
        <end position="70"/>
    </location>
</feature>
<evidence type="ECO:0000256" key="5">
    <source>
        <dbReference type="ARBA" id="ARBA00023136"/>
    </source>
</evidence>
<organism evidence="9 10">
    <name type="scientific">Aequoribacter fuscus</name>
    <dbReference type="NCBI Taxonomy" id="2518989"/>
    <lineage>
        <taxon>Bacteria</taxon>
        <taxon>Pseudomonadati</taxon>
        <taxon>Pseudomonadota</taxon>
        <taxon>Gammaproteobacteria</taxon>
        <taxon>Cellvibrionales</taxon>
        <taxon>Halieaceae</taxon>
        <taxon>Aequoribacter</taxon>
    </lineage>
</organism>
<reference evidence="9 10" key="1">
    <citation type="journal article" date="2011" name="J. Bacteriol.">
        <title>Genome sequence of strain IMCC3088, a proteorhodopsin-containing marine bacterium belonging to the OM60/NOR5 clade.</title>
        <authorList>
            <person name="Jang Y."/>
            <person name="Oh H.M."/>
            <person name="Kang I."/>
            <person name="Lee K."/>
            <person name="Yang S.J."/>
            <person name="Cho J.C."/>
        </authorList>
    </citation>
    <scope>NUCLEOTIDE SEQUENCE [LARGE SCALE GENOMIC DNA]</scope>
    <source>
        <strain evidence="9 10">IMCC3088</strain>
    </source>
</reference>
<dbReference type="Pfam" id="PF04977">
    <property type="entry name" value="DivIC"/>
    <property type="match status" value="1"/>
</dbReference>
<dbReference type="EMBL" id="AEIG01000062">
    <property type="protein sequence ID" value="EGG29160.1"/>
    <property type="molecule type" value="Genomic_DNA"/>
</dbReference>
<keyword evidence="1 7" id="KW-1003">Cell membrane</keyword>
<comment type="function">
    <text evidence="7">Essential cell division protein. May link together the upstream cell division proteins, which are predominantly cytoplasmic, with the downstream cell division proteins, which are predominantly periplasmic.</text>
</comment>
<dbReference type="GO" id="GO:0043093">
    <property type="term" value="P:FtsZ-dependent cytokinesis"/>
    <property type="evidence" value="ECO:0007669"/>
    <property type="project" value="UniProtKB-UniRule"/>
</dbReference>
<accession>F3L388</accession>
<protein>
    <recommendedName>
        <fullName evidence="7">Cell division protein FtsB</fullName>
    </recommendedName>
</protein>
<dbReference type="RefSeq" id="WP_009576255.1">
    <property type="nucleotide sequence ID" value="NZ_CP036423.1"/>
</dbReference>
<feature type="topological domain" description="Periplasmic" evidence="7">
    <location>
        <begin position="22"/>
        <end position="115"/>
    </location>
</feature>
<keyword evidence="7" id="KW-0997">Cell inner membrane</keyword>
<evidence type="ECO:0000256" key="6">
    <source>
        <dbReference type="ARBA" id="ARBA00023306"/>
    </source>
</evidence>
<feature type="region of interest" description="Disordered" evidence="8">
    <location>
        <begin position="88"/>
        <end position="115"/>
    </location>
</feature>
<name>F3L388_9GAMM</name>
<feature type="topological domain" description="Cytoplasmic" evidence="7">
    <location>
        <begin position="1"/>
        <end position="3"/>
    </location>
</feature>
<evidence type="ECO:0000256" key="7">
    <source>
        <dbReference type="HAMAP-Rule" id="MF_00599"/>
    </source>
</evidence>